<evidence type="ECO:0000256" key="2">
    <source>
        <dbReference type="SAM" id="Phobius"/>
    </source>
</evidence>
<name>A0A6I2UU73_9FIRM</name>
<organism evidence="3 4">
    <name type="scientific">Selenomonas montiformis</name>
    <dbReference type="NCBI Taxonomy" id="2652285"/>
    <lineage>
        <taxon>Bacteria</taxon>
        <taxon>Bacillati</taxon>
        <taxon>Bacillota</taxon>
        <taxon>Negativicutes</taxon>
        <taxon>Selenomonadales</taxon>
        <taxon>Selenomonadaceae</taxon>
        <taxon>Selenomonas</taxon>
    </lineage>
</organism>
<keyword evidence="2" id="KW-1133">Transmembrane helix</keyword>
<evidence type="ECO:0000313" key="4">
    <source>
        <dbReference type="Proteomes" id="UP000430222"/>
    </source>
</evidence>
<reference evidence="3 4" key="1">
    <citation type="submission" date="2019-08" db="EMBL/GenBank/DDBJ databases">
        <title>In-depth cultivation of the pig gut microbiome towards novel bacterial diversity and tailored functional studies.</title>
        <authorList>
            <person name="Wylensek D."/>
            <person name="Hitch T.C.A."/>
            <person name="Clavel T."/>
        </authorList>
    </citation>
    <scope>NUCLEOTIDE SEQUENCE [LARGE SCALE GENOMIC DNA]</scope>
    <source>
        <strain evidence="4">WCA-380-WT-3B3</strain>
    </source>
</reference>
<feature type="transmembrane region" description="Helical" evidence="2">
    <location>
        <begin position="6"/>
        <end position="24"/>
    </location>
</feature>
<dbReference type="EMBL" id="VUNL01000015">
    <property type="protein sequence ID" value="MSV25758.1"/>
    <property type="molecule type" value="Genomic_DNA"/>
</dbReference>
<feature type="transmembrane region" description="Helical" evidence="2">
    <location>
        <begin position="31"/>
        <end position="51"/>
    </location>
</feature>
<dbReference type="AlphaFoldDB" id="A0A6I2UU73"/>
<comment type="caution">
    <text evidence="3">The sequence shown here is derived from an EMBL/GenBank/DDBJ whole genome shotgun (WGS) entry which is preliminary data.</text>
</comment>
<keyword evidence="2" id="KW-0812">Transmembrane</keyword>
<dbReference type="RefSeq" id="WP_154621518.1">
    <property type="nucleotide sequence ID" value="NZ_CBCTNG010000001.1"/>
</dbReference>
<dbReference type="Proteomes" id="UP000430222">
    <property type="component" value="Unassembled WGS sequence"/>
</dbReference>
<feature type="region of interest" description="Disordered" evidence="1">
    <location>
        <begin position="190"/>
        <end position="225"/>
    </location>
</feature>
<sequence length="268" mass="30285">MSIVVAILFIFCLLLIFAAGAVMLRRHRYRLAMAAGAAGLLLVILGCIHGYRVMEEQVVSEYNSQLNDDPRDVLENRYRQAVDILRDVPFSKPDRETVMKAADLLKPFSQEQVAEKMADTCPDTEVLRAYADILKLVSAYDGHLTSWNVAENEELQEMVQKIPEDYQGTLADQIQPVRRVLLAMKAEAEKQEKLDAENQASHDRAMREGRDGRLRPGDPEERIPAVMGRPDHVHASQAGGDDIKQYMFNRNGKPVYVYTKNGVVTEIR</sequence>
<evidence type="ECO:0000256" key="1">
    <source>
        <dbReference type="SAM" id="MobiDB-lite"/>
    </source>
</evidence>
<keyword evidence="4" id="KW-1185">Reference proteome</keyword>
<gene>
    <name evidence="3" type="ORF">FYJ78_11420</name>
</gene>
<protein>
    <submittedName>
        <fullName evidence="3">Uncharacterized protein</fullName>
    </submittedName>
</protein>
<evidence type="ECO:0000313" key="3">
    <source>
        <dbReference type="EMBL" id="MSV25758.1"/>
    </source>
</evidence>
<keyword evidence="2" id="KW-0472">Membrane</keyword>
<accession>A0A6I2UU73</accession>
<proteinExistence type="predicted"/>